<reference evidence="1 2" key="1">
    <citation type="submission" date="2017-04" db="EMBL/GenBank/DDBJ databases">
        <authorList>
            <person name="Afonso C.L."/>
            <person name="Miller P.J."/>
            <person name="Scott M.A."/>
            <person name="Spackman E."/>
            <person name="Goraichik I."/>
            <person name="Dimitrov K.M."/>
            <person name="Suarez D.L."/>
            <person name="Swayne D.E."/>
        </authorList>
    </citation>
    <scope>NUCLEOTIDE SEQUENCE [LARGE SCALE GENOMIC DNA]</scope>
    <source>
        <strain evidence="1 2">DSM 21164</strain>
    </source>
</reference>
<dbReference type="EMBL" id="FWXO01000001">
    <property type="protein sequence ID" value="SMC32540.1"/>
    <property type="molecule type" value="Genomic_DNA"/>
</dbReference>
<keyword evidence="2" id="KW-1185">Reference proteome</keyword>
<name>A0A1W1Y8K3_9FLAO</name>
<protein>
    <submittedName>
        <fullName evidence="1">Uncharacterized protein</fullName>
    </submittedName>
</protein>
<proteinExistence type="predicted"/>
<evidence type="ECO:0000313" key="2">
    <source>
        <dbReference type="Proteomes" id="UP000192360"/>
    </source>
</evidence>
<evidence type="ECO:0000313" key="1">
    <source>
        <dbReference type="EMBL" id="SMC32540.1"/>
    </source>
</evidence>
<sequence length="42" mass="5046">MKERKNNNSQLTTQESGYKGFVQYIKRYAKTCRQSYLRLLSI</sequence>
<accession>A0A1W1Y8K3</accession>
<dbReference type="Proteomes" id="UP000192360">
    <property type="component" value="Unassembled WGS sequence"/>
</dbReference>
<gene>
    <name evidence="1" type="ORF">SAMN05660703_0136</name>
</gene>
<organism evidence="1 2">
    <name type="scientific">Cellulophaga tyrosinoxydans</name>
    <dbReference type="NCBI Taxonomy" id="504486"/>
    <lineage>
        <taxon>Bacteria</taxon>
        <taxon>Pseudomonadati</taxon>
        <taxon>Bacteroidota</taxon>
        <taxon>Flavobacteriia</taxon>
        <taxon>Flavobacteriales</taxon>
        <taxon>Flavobacteriaceae</taxon>
        <taxon>Cellulophaga</taxon>
    </lineage>
</organism>
<dbReference type="AlphaFoldDB" id="A0A1W1Y8K3"/>